<dbReference type="Proteomes" id="UP001185927">
    <property type="component" value="Unassembled WGS sequence"/>
</dbReference>
<protein>
    <submittedName>
        <fullName evidence="1">Uncharacterized protein</fullName>
    </submittedName>
</protein>
<keyword evidence="2" id="KW-1185">Reference proteome</keyword>
<dbReference type="EMBL" id="JAWLKB010000004">
    <property type="protein sequence ID" value="MDV6267054.1"/>
    <property type="molecule type" value="Genomic_DNA"/>
</dbReference>
<comment type="caution">
    <text evidence="1">The sequence shown here is derived from an EMBL/GenBank/DDBJ whole genome shotgun (WGS) entry which is preliminary data.</text>
</comment>
<reference evidence="1 2" key="1">
    <citation type="submission" date="2023-10" db="EMBL/GenBank/DDBJ databases">
        <title>Development of a sustainable strategy for remediation of hydrocarbon-contaminated territories based on the waste exchange concept.</title>
        <authorList>
            <person name="Krivoruchko A."/>
        </authorList>
    </citation>
    <scope>NUCLEOTIDE SEQUENCE [LARGE SCALE GENOMIC DNA]</scope>
    <source>
        <strain evidence="1 2">IEGM 1203</strain>
    </source>
</reference>
<organism evidence="1 2">
    <name type="scientific">Rhodococcus globerulus</name>
    <dbReference type="NCBI Taxonomy" id="33008"/>
    <lineage>
        <taxon>Bacteria</taxon>
        <taxon>Bacillati</taxon>
        <taxon>Actinomycetota</taxon>
        <taxon>Actinomycetes</taxon>
        <taxon>Mycobacteriales</taxon>
        <taxon>Nocardiaceae</taxon>
        <taxon>Rhodococcus</taxon>
    </lineage>
</organism>
<gene>
    <name evidence="1" type="ORF">R3Q16_10610</name>
</gene>
<sequence length="167" mass="19046">MSDLGLTDLLAAHYRTITTAVIYRDGELGGAHRKGFECVCVCGDEYMALTQAGDRTEAAVLRRADSAHVALVVERHTQTQTARTEVAIADARRWEARAEKAEGELEKYHAEERRELEWERNRARDDVRCPSCNLRYGERDQYGCLTPARAHEYDEDYLRAALEGEQR</sequence>
<dbReference type="RefSeq" id="WP_317541265.1">
    <property type="nucleotide sequence ID" value="NZ_JAWLKB010000004.1"/>
</dbReference>
<evidence type="ECO:0000313" key="2">
    <source>
        <dbReference type="Proteomes" id="UP001185927"/>
    </source>
</evidence>
<proteinExistence type="predicted"/>
<accession>A0ABU4BSJ0</accession>
<name>A0ABU4BSJ0_RHOGO</name>
<evidence type="ECO:0000313" key="1">
    <source>
        <dbReference type="EMBL" id="MDV6267054.1"/>
    </source>
</evidence>